<dbReference type="AlphaFoldDB" id="A0A5A7QFA4"/>
<evidence type="ECO:0000313" key="2">
    <source>
        <dbReference type="Proteomes" id="UP000325081"/>
    </source>
</evidence>
<organism evidence="1 2">
    <name type="scientific">Striga asiatica</name>
    <name type="common">Asiatic witchweed</name>
    <name type="synonym">Buchnera asiatica</name>
    <dbReference type="NCBI Taxonomy" id="4170"/>
    <lineage>
        <taxon>Eukaryota</taxon>
        <taxon>Viridiplantae</taxon>
        <taxon>Streptophyta</taxon>
        <taxon>Embryophyta</taxon>
        <taxon>Tracheophyta</taxon>
        <taxon>Spermatophyta</taxon>
        <taxon>Magnoliopsida</taxon>
        <taxon>eudicotyledons</taxon>
        <taxon>Gunneridae</taxon>
        <taxon>Pentapetalae</taxon>
        <taxon>asterids</taxon>
        <taxon>lamiids</taxon>
        <taxon>Lamiales</taxon>
        <taxon>Orobanchaceae</taxon>
        <taxon>Buchnereae</taxon>
        <taxon>Striga</taxon>
    </lineage>
</organism>
<protein>
    <submittedName>
        <fullName evidence="1">NAD(P)H-quinone oxidoreductase subunit 5</fullName>
    </submittedName>
</protein>
<dbReference type="EMBL" id="BKCP01006704">
    <property type="protein sequence ID" value="GER43636.1"/>
    <property type="molecule type" value="Genomic_DNA"/>
</dbReference>
<keyword evidence="2" id="KW-1185">Reference proteome</keyword>
<comment type="caution">
    <text evidence="1">The sequence shown here is derived from an EMBL/GenBank/DDBJ whole genome shotgun (WGS) entry which is preliminary data.</text>
</comment>
<evidence type="ECO:0000313" key="1">
    <source>
        <dbReference type="EMBL" id="GER43636.1"/>
    </source>
</evidence>
<accession>A0A5A7QFA4</accession>
<sequence length="110" mass="12001">MKRAPPKGSKKGTGKTLRLDGILVGEKYAPVHQDGATTFLPLNLEKEKKVAEAIGSIDPLDLPTELHFLEHIMDAAQFPLMRWDIDAEQGCRPFSCMSGSGSPLALLVTR</sequence>
<name>A0A5A7QFA4_STRAF</name>
<proteinExistence type="predicted"/>
<reference evidence="2" key="1">
    <citation type="journal article" date="2019" name="Curr. Biol.">
        <title>Genome Sequence of Striga asiatica Provides Insight into the Evolution of Plant Parasitism.</title>
        <authorList>
            <person name="Yoshida S."/>
            <person name="Kim S."/>
            <person name="Wafula E.K."/>
            <person name="Tanskanen J."/>
            <person name="Kim Y.M."/>
            <person name="Honaas L."/>
            <person name="Yang Z."/>
            <person name="Spallek T."/>
            <person name="Conn C.E."/>
            <person name="Ichihashi Y."/>
            <person name="Cheong K."/>
            <person name="Cui S."/>
            <person name="Der J.P."/>
            <person name="Gundlach H."/>
            <person name="Jiao Y."/>
            <person name="Hori C."/>
            <person name="Ishida J.K."/>
            <person name="Kasahara H."/>
            <person name="Kiba T."/>
            <person name="Kim M.S."/>
            <person name="Koo N."/>
            <person name="Laohavisit A."/>
            <person name="Lee Y.H."/>
            <person name="Lumba S."/>
            <person name="McCourt P."/>
            <person name="Mortimer J.C."/>
            <person name="Mutuku J.M."/>
            <person name="Nomura T."/>
            <person name="Sasaki-Sekimoto Y."/>
            <person name="Seto Y."/>
            <person name="Wang Y."/>
            <person name="Wakatake T."/>
            <person name="Sakakibara H."/>
            <person name="Demura T."/>
            <person name="Yamaguchi S."/>
            <person name="Yoneyama K."/>
            <person name="Manabe R.I."/>
            <person name="Nelson D.C."/>
            <person name="Schulman A.H."/>
            <person name="Timko M.P."/>
            <person name="dePamphilis C.W."/>
            <person name="Choi D."/>
            <person name="Shirasu K."/>
        </authorList>
    </citation>
    <scope>NUCLEOTIDE SEQUENCE [LARGE SCALE GENOMIC DNA]</scope>
    <source>
        <strain evidence="2">cv. UVA1</strain>
    </source>
</reference>
<gene>
    <name evidence="1" type="ORF">STAS_20497</name>
</gene>
<dbReference type="Proteomes" id="UP000325081">
    <property type="component" value="Unassembled WGS sequence"/>
</dbReference>